<dbReference type="Gene3D" id="4.10.1000.10">
    <property type="entry name" value="Zinc finger, CCCH-type"/>
    <property type="match status" value="1"/>
</dbReference>
<evidence type="ECO:0000256" key="1">
    <source>
        <dbReference type="ARBA" id="ARBA00022723"/>
    </source>
</evidence>
<sequence length="339" mass="38399">MSSLSSNDVINFTELINSVLDSVNIEKQNEKTVLTSLLTPLRSTGSSSSSLTSSLTNSDDLPLDFDEEKMPTFLRKDTNIESTNVNDEIAKKPSGPFSKRYKLKPCVDSVDDSKCSNIEDENYINGHVVTSSNTSVDHSSFYSSRTSSYRRQQQQQQQQQQQNCYTLNSELQNDAGYQGYDDNIYYYGDDGNTMMDQNDTMDPHFIASYGNDLYNYDGYLINMPKDDNNDFSNTSHYQLISDSYGGQNNFPTSSSLSSGRTSNDIDGLDLKFKLENRFLVPDSDAKPVQKPCAFYLENACARLDCKFSHDLSSIPCKYYMEGACYKEEFCPFLHEKPKR</sequence>
<keyword evidence="2" id="KW-0677">Repeat</keyword>
<evidence type="ECO:0000256" key="5">
    <source>
        <dbReference type="PROSITE-ProRule" id="PRU00723"/>
    </source>
</evidence>
<evidence type="ECO:0000313" key="8">
    <source>
        <dbReference type="EMBL" id="OTF74067.1"/>
    </source>
</evidence>
<keyword evidence="9" id="KW-1185">Reference proteome</keyword>
<dbReference type="GO" id="GO:0045892">
    <property type="term" value="P:negative regulation of DNA-templated transcription"/>
    <property type="evidence" value="ECO:0007669"/>
    <property type="project" value="InterPro"/>
</dbReference>
<feature type="region of interest" description="Disordered" evidence="6">
    <location>
        <begin position="130"/>
        <end position="161"/>
    </location>
</feature>
<reference evidence="8 9" key="1">
    <citation type="submission" date="2017-03" db="EMBL/GenBank/DDBJ databases">
        <title>Genome Survey of Euroglyphus maynei.</title>
        <authorList>
            <person name="Arlian L.G."/>
            <person name="Morgan M.S."/>
            <person name="Rider S.D."/>
        </authorList>
    </citation>
    <scope>NUCLEOTIDE SEQUENCE [LARGE SCALE GENOMIC DNA]</scope>
    <source>
        <strain evidence="8">Arlian Lab</strain>
        <tissue evidence="8">Whole body</tissue>
    </source>
</reference>
<dbReference type="OrthoDB" id="3247158at2759"/>
<dbReference type="PANTHER" id="PTHR13119">
    <property type="entry name" value="ZINC FINGER CCCH DOMAIN-CONTAINING PROTEI"/>
    <property type="match status" value="1"/>
</dbReference>
<dbReference type="Proteomes" id="UP000194236">
    <property type="component" value="Unassembled WGS sequence"/>
</dbReference>
<dbReference type="PANTHER" id="PTHR13119:SF12">
    <property type="entry name" value="PROTEIN SUPPRESSOR OF SABLE"/>
    <property type="match status" value="1"/>
</dbReference>
<keyword evidence="1 5" id="KW-0479">Metal-binding</keyword>
<evidence type="ECO:0000313" key="9">
    <source>
        <dbReference type="Proteomes" id="UP000194236"/>
    </source>
</evidence>
<protein>
    <recommendedName>
        <fullName evidence="7">C3H1-type domain-containing protein</fullName>
    </recommendedName>
</protein>
<name>A0A1Y3B1J4_EURMA</name>
<evidence type="ECO:0000256" key="4">
    <source>
        <dbReference type="ARBA" id="ARBA00022833"/>
    </source>
</evidence>
<dbReference type="SMART" id="SM00356">
    <property type="entry name" value="ZnF_C3H1"/>
    <property type="match status" value="2"/>
</dbReference>
<feature type="domain" description="C3H1-type" evidence="7">
    <location>
        <begin position="310"/>
        <end position="337"/>
    </location>
</feature>
<dbReference type="InterPro" id="IPR036855">
    <property type="entry name" value="Znf_CCCH_sf"/>
</dbReference>
<dbReference type="AlphaFoldDB" id="A0A1Y3B1J4"/>
<dbReference type="GO" id="GO:0003723">
    <property type="term" value="F:RNA binding"/>
    <property type="evidence" value="ECO:0007669"/>
    <property type="project" value="InterPro"/>
</dbReference>
<organism evidence="8 9">
    <name type="scientific">Euroglyphus maynei</name>
    <name type="common">Mayne's house dust mite</name>
    <dbReference type="NCBI Taxonomy" id="6958"/>
    <lineage>
        <taxon>Eukaryota</taxon>
        <taxon>Metazoa</taxon>
        <taxon>Ecdysozoa</taxon>
        <taxon>Arthropoda</taxon>
        <taxon>Chelicerata</taxon>
        <taxon>Arachnida</taxon>
        <taxon>Acari</taxon>
        <taxon>Acariformes</taxon>
        <taxon>Sarcoptiformes</taxon>
        <taxon>Astigmata</taxon>
        <taxon>Psoroptidia</taxon>
        <taxon>Analgoidea</taxon>
        <taxon>Pyroglyphidae</taxon>
        <taxon>Pyroglyphinae</taxon>
        <taxon>Euroglyphus</taxon>
    </lineage>
</organism>
<dbReference type="EMBL" id="MUJZ01048816">
    <property type="protein sequence ID" value="OTF74067.1"/>
    <property type="molecule type" value="Genomic_DNA"/>
</dbReference>
<dbReference type="PROSITE" id="PS50103">
    <property type="entry name" value="ZF_C3H1"/>
    <property type="match status" value="1"/>
</dbReference>
<dbReference type="GO" id="GO:0008270">
    <property type="term" value="F:zinc ion binding"/>
    <property type="evidence" value="ECO:0007669"/>
    <property type="project" value="UniProtKB-KW"/>
</dbReference>
<feature type="region of interest" description="Disordered" evidence="6">
    <location>
        <begin position="41"/>
        <end position="64"/>
    </location>
</feature>
<feature type="zinc finger region" description="C3H1-type" evidence="5">
    <location>
        <begin position="310"/>
        <end position="337"/>
    </location>
</feature>
<gene>
    <name evidence="8" type="ORF">BLA29_006394</name>
</gene>
<dbReference type="InterPro" id="IPR000571">
    <property type="entry name" value="Znf_CCCH"/>
</dbReference>
<keyword evidence="4 5" id="KW-0862">Zinc</keyword>
<evidence type="ECO:0000256" key="3">
    <source>
        <dbReference type="ARBA" id="ARBA00022771"/>
    </source>
</evidence>
<proteinExistence type="predicted"/>
<evidence type="ECO:0000259" key="7">
    <source>
        <dbReference type="PROSITE" id="PS50103"/>
    </source>
</evidence>
<comment type="caution">
    <text evidence="8">The sequence shown here is derived from an EMBL/GenBank/DDBJ whole genome shotgun (WGS) entry which is preliminary data.</text>
</comment>
<feature type="compositionally biased region" description="Low complexity" evidence="6">
    <location>
        <begin position="41"/>
        <end position="58"/>
    </location>
</feature>
<evidence type="ECO:0000256" key="2">
    <source>
        <dbReference type="ARBA" id="ARBA00022737"/>
    </source>
</evidence>
<keyword evidence="3 5" id="KW-0863">Zinc-finger</keyword>
<evidence type="ECO:0000256" key="6">
    <source>
        <dbReference type="SAM" id="MobiDB-lite"/>
    </source>
</evidence>
<dbReference type="GO" id="GO:0005634">
    <property type="term" value="C:nucleus"/>
    <property type="evidence" value="ECO:0007669"/>
    <property type="project" value="TreeGrafter"/>
</dbReference>
<dbReference type="InterPro" id="IPR045124">
    <property type="entry name" value="Su(sable)-like"/>
</dbReference>
<accession>A0A1Y3B1J4</accession>
<feature type="compositionally biased region" description="Low complexity" evidence="6">
    <location>
        <begin position="139"/>
        <end position="161"/>
    </location>
</feature>
<dbReference type="SUPFAM" id="SSF90229">
    <property type="entry name" value="CCCH zinc finger"/>
    <property type="match status" value="1"/>
</dbReference>